<keyword evidence="2" id="KW-0678">Repressor</keyword>
<keyword evidence="5" id="KW-0539">Nucleus</keyword>
<organism evidence="8 9">
    <name type="scientific">Zoarces viviparus</name>
    <name type="common">Viviparous eelpout</name>
    <name type="synonym">Blennius viviparus</name>
    <dbReference type="NCBI Taxonomy" id="48416"/>
    <lineage>
        <taxon>Eukaryota</taxon>
        <taxon>Metazoa</taxon>
        <taxon>Chordata</taxon>
        <taxon>Craniata</taxon>
        <taxon>Vertebrata</taxon>
        <taxon>Euteleostomi</taxon>
        <taxon>Actinopterygii</taxon>
        <taxon>Neopterygii</taxon>
        <taxon>Teleostei</taxon>
        <taxon>Neoteleostei</taxon>
        <taxon>Acanthomorphata</taxon>
        <taxon>Eupercaria</taxon>
        <taxon>Perciformes</taxon>
        <taxon>Cottioidei</taxon>
        <taxon>Zoarcales</taxon>
        <taxon>Zoarcidae</taxon>
        <taxon>Zoarcinae</taxon>
        <taxon>Zoarces</taxon>
    </lineage>
</organism>
<feature type="compositionally biased region" description="Basic and acidic residues" evidence="6">
    <location>
        <begin position="1"/>
        <end position="24"/>
    </location>
</feature>
<dbReference type="InterPro" id="IPR011598">
    <property type="entry name" value="bHLH_dom"/>
</dbReference>
<evidence type="ECO:0000259" key="7">
    <source>
        <dbReference type="PROSITE" id="PS50888"/>
    </source>
</evidence>
<dbReference type="EMBL" id="JBCEZU010000597">
    <property type="protein sequence ID" value="KAK9514271.1"/>
    <property type="molecule type" value="Genomic_DNA"/>
</dbReference>
<dbReference type="InterPro" id="IPR036638">
    <property type="entry name" value="HLH_DNA-bd_sf"/>
</dbReference>
<keyword evidence="9" id="KW-1185">Reference proteome</keyword>
<evidence type="ECO:0000256" key="3">
    <source>
        <dbReference type="ARBA" id="ARBA00023015"/>
    </source>
</evidence>
<dbReference type="PROSITE" id="PS50888">
    <property type="entry name" value="BHLH"/>
    <property type="match status" value="1"/>
</dbReference>
<name>A0AAW1DVH1_ZOAVI</name>
<feature type="region of interest" description="Disordered" evidence="6">
    <location>
        <begin position="143"/>
        <end position="167"/>
    </location>
</feature>
<accession>A0AAW1DVH1</accession>
<evidence type="ECO:0000256" key="6">
    <source>
        <dbReference type="SAM" id="MobiDB-lite"/>
    </source>
</evidence>
<dbReference type="GO" id="GO:0046983">
    <property type="term" value="F:protein dimerization activity"/>
    <property type="evidence" value="ECO:0007669"/>
    <property type="project" value="InterPro"/>
</dbReference>
<reference evidence="8 9" key="1">
    <citation type="journal article" date="2024" name="Genome Biol. Evol.">
        <title>Chromosome-level genome assembly of the viviparous eelpout Zoarces viviparus.</title>
        <authorList>
            <person name="Fuhrmann N."/>
            <person name="Brasseur M.V."/>
            <person name="Bakowski C.E."/>
            <person name="Podsiadlowski L."/>
            <person name="Prost S."/>
            <person name="Krehenwinkel H."/>
            <person name="Mayer C."/>
        </authorList>
    </citation>
    <scope>NUCLEOTIDE SEQUENCE [LARGE SCALE GENOMIC DNA]</scope>
    <source>
        <strain evidence="8">NO-MEL_2022_Ind0_liver</strain>
    </source>
</reference>
<evidence type="ECO:0000256" key="2">
    <source>
        <dbReference type="ARBA" id="ARBA00022491"/>
    </source>
</evidence>
<keyword evidence="4" id="KW-0804">Transcription</keyword>
<dbReference type="SMART" id="SM00353">
    <property type="entry name" value="HLH"/>
    <property type="match status" value="1"/>
</dbReference>
<comment type="subcellular location">
    <subcellularLocation>
        <location evidence="1">Nucleus</location>
    </subcellularLocation>
</comment>
<feature type="region of interest" description="Disordered" evidence="6">
    <location>
        <begin position="71"/>
        <end position="106"/>
    </location>
</feature>
<dbReference type="Gene3D" id="4.10.280.10">
    <property type="entry name" value="Helix-loop-helix DNA-binding domain"/>
    <property type="match status" value="1"/>
</dbReference>
<comment type="caution">
    <text evidence="8">The sequence shown here is derived from an EMBL/GenBank/DDBJ whole genome shotgun (WGS) entry which is preliminary data.</text>
</comment>
<feature type="compositionally biased region" description="Low complexity" evidence="6">
    <location>
        <begin position="78"/>
        <end position="91"/>
    </location>
</feature>
<feature type="region of interest" description="Disordered" evidence="6">
    <location>
        <begin position="211"/>
        <end position="238"/>
    </location>
</feature>
<dbReference type="PANTHER" id="PTHR10985">
    <property type="entry name" value="BASIC HELIX-LOOP-HELIX TRANSCRIPTION FACTOR, HES-RELATED"/>
    <property type="match status" value="1"/>
</dbReference>
<evidence type="ECO:0000256" key="4">
    <source>
        <dbReference type="ARBA" id="ARBA00023163"/>
    </source>
</evidence>
<dbReference type="Proteomes" id="UP001488805">
    <property type="component" value="Unassembled WGS sequence"/>
</dbReference>
<feature type="compositionally biased region" description="Polar residues" evidence="6">
    <location>
        <begin position="222"/>
        <end position="238"/>
    </location>
</feature>
<protein>
    <recommendedName>
        <fullName evidence="7">BHLH domain-containing protein</fullName>
    </recommendedName>
</protein>
<dbReference type="AlphaFoldDB" id="A0AAW1DVH1"/>
<dbReference type="Pfam" id="PF00010">
    <property type="entry name" value="HLH"/>
    <property type="match status" value="1"/>
</dbReference>
<evidence type="ECO:0000313" key="8">
    <source>
        <dbReference type="EMBL" id="KAK9514271.1"/>
    </source>
</evidence>
<evidence type="ECO:0000256" key="1">
    <source>
        <dbReference type="ARBA" id="ARBA00004123"/>
    </source>
</evidence>
<gene>
    <name evidence="8" type="ORF">VZT92_027750</name>
</gene>
<sequence>MKLLRQPEDATNERKFMKSQVEKRRRERMNHSLECLRTMLLQEPQQLGGTQHRVEKAEILEHTVLFLQKTAKREETRASSASSSSSSSSSSDGGGDEGGDQKHSFQDGLSTCLQTAAQFLGPEGKGLWLGAALDASLAARFSHSEPAGVQRRTEGARSSSGSLPHTKSILRVLRQKSTHRPRAPDFSVAHPYRLPVQQGFPTIPQQAQIQNLLETRRASKQRPAQSSPVSQTLWRPWP</sequence>
<feature type="region of interest" description="Disordered" evidence="6">
    <location>
        <begin position="1"/>
        <end position="27"/>
    </location>
</feature>
<evidence type="ECO:0000313" key="9">
    <source>
        <dbReference type="Proteomes" id="UP001488805"/>
    </source>
</evidence>
<evidence type="ECO:0000256" key="5">
    <source>
        <dbReference type="ARBA" id="ARBA00023242"/>
    </source>
</evidence>
<dbReference type="SUPFAM" id="SSF47459">
    <property type="entry name" value="HLH, helix-loop-helix DNA-binding domain"/>
    <property type="match status" value="1"/>
</dbReference>
<feature type="domain" description="BHLH" evidence="7">
    <location>
        <begin position="13"/>
        <end position="70"/>
    </location>
</feature>
<feature type="compositionally biased region" description="Polar residues" evidence="6">
    <location>
        <begin position="156"/>
        <end position="165"/>
    </location>
</feature>
<dbReference type="InterPro" id="IPR050370">
    <property type="entry name" value="HES_HEY"/>
</dbReference>
<keyword evidence="3" id="KW-0805">Transcription regulation</keyword>
<dbReference type="GO" id="GO:0005634">
    <property type="term" value="C:nucleus"/>
    <property type="evidence" value="ECO:0007669"/>
    <property type="project" value="UniProtKB-SubCell"/>
</dbReference>
<proteinExistence type="predicted"/>